<dbReference type="Proteomes" id="UP001390339">
    <property type="component" value="Unassembled WGS sequence"/>
</dbReference>
<sequence length="750" mass="84899">MASGKEDWEHAKIGLKRGFNKFMTRKLSGFKSPLSSDPPTPIVEDEKRLEQDEQTLVEFTQSLSPFQYDTIPDKGYIRLLELLPAPEGQGIEVKLKSVSLEDSVGSYDALSYVWGDQDQPRRGISVNGCHFEVYKSLYNVLFSLRLSPGSTASSPDQESRVVLWVDAICINQTDVAERNAQVPIMDSIYRNARRTVVWLGDEEKKTESTFTMLRYLANDSRTANPDSSVGDLPAAQETMPLTLMQYHKASRVQSEAIELYGDDSKIWKVLGCPWWYRSWTLQEILLSTNITFVMGRYKMEWEELCTAVDRGFRLRIWTTLEQGTFVNRDILPYFTIRDLQRRLGLYGSTDRGSQAEHGPEILLTLLEGCRQRESKDPRDKIYAVSGILRNIQRLGSAADAVNQVKIDADYASPVVYVYRMMSRQLISTTKTLDVLGISPKSSRRGLPSWVTDWSNSASMAVPLTRDALDRPRRTHASRYTLANATRFPEDAVTLVLRGHEVATVTEISKSIPRYDYSEQFRQNEETEAQTSERLLAEAAARGEEEPTDWALSKMIMRDWTTDVKKIFTGEAQHWHVLIQWERFAARRSPTNPTGGADDGTGSSVYWKTLCAGTYDHENPAATEALYKTWSRSLEVLRNNEKRFGSLSHGVHPLAYVMQSASWNEGFPEFALYCECAIERRLGWCENGWLALLPEGAQMGDKIVLAEGGRVPLVLRPDGDGYNTFVGEAYVEGIMNGEAFKQSQCQEIKIC</sequence>
<organism evidence="2 3">
    <name type="scientific">Apiospora arundinis</name>
    <dbReference type="NCBI Taxonomy" id="335852"/>
    <lineage>
        <taxon>Eukaryota</taxon>
        <taxon>Fungi</taxon>
        <taxon>Dikarya</taxon>
        <taxon>Ascomycota</taxon>
        <taxon>Pezizomycotina</taxon>
        <taxon>Sordariomycetes</taxon>
        <taxon>Xylariomycetidae</taxon>
        <taxon>Amphisphaeriales</taxon>
        <taxon>Apiosporaceae</taxon>
        <taxon>Apiospora</taxon>
    </lineage>
</organism>
<accession>A0ABR2I0Z3</accession>
<dbReference type="InterPro" id="IPR052895">
    <property type="entry name" value="HetReg/Transcr_Mod"/>
</dbReference>
<dbReference type="EMBL" id="JAPCWZ010000007">
    <property type="protein sequence ID" value="KAK8856039.1"/>
    <property type="molecule type" value="Genomic_DNA"/>
</dbReference>
<dbReference type="PANTHER" id="PTHR24148:SF64">
    <property type="entry name" value="HETEROKARYON INCOMPATIBILITY DOMAIN-CONTAINING PROTEIN"/>
    <property type="match status" value="1"/>
</dbReference>
<feature type="domain" description="Heterokaryon incompatibility" evidence="1">
    <location>
        <begin position="107"/>
        <end position="283"/>
    </location>
</feature>
<dbReference type="PANTHER" id="PTHR24148">
    <property type="entry name" value="ANKYRIN REPEAT DOMAIN-CONTAINING PROTEIN 39 HOMOLOG-RELATED"/>
    <property type="match status" value="1"/>
</dbReference>
<dbReference type="Pfam" id="PF26639">
    <property type="entry name" value="Het-6_barrel"/>
    <property type="match status" value="1"/>
</dbReference>
<gene>
    <name evidence="2" type="ORF">PGQ11_011951</name>
</gene>
<proteinExistence type="predicted"/>
<comment type="caution">
    <text evidence="2">The sequence shown here is derived from an EMBL/GenBank/DDBJ whole genome shotgun (WGS) entry which is preliminary data.</text>
</comment>
<name>A0ABR2I0Z3_9PEZI</name>
<protein>
    <submittedName>
        <fullName evidence="2">Heterokaryon incompatibility</fullName>
    </submittedName>
</protein>
<evidence type="ECO:0000259" key="1">
    <source>
        <dbReference type="Pfam" id="PF06985"/>
    </source>
</evidence>
<reference evidence="2 3" key="1">
    <citation type="journal article" date="2024" name="IMA Fungus">
        <title>Apiospora arundinis, a panoply of carbohydrate-active enzymes and secondary metabolites.</title>
        <authorList>
            <person name="Sorensen T."/>
            <person name="Petersen C."/>
            <person name="Muurmann A.T."/>
            <person name="Christiansen J.V."/>
            <person name="Brundto M.L."/>
            <person name="Overgaard C.K."/>
            <person name="Boysen A.T."/>
            <person name="Wollenberg R.D."/>
            <person name="Larsen T.O."/>
            <person name="Sorensen J.L."/>
            <person name="Nielsen K.L."/>
            <person name="Sondergaard T.E."/>
        </authorList>
    </citation>
    <scope>NUCLEOTIDE SEQUENCE [LARGE SCALE GENOMIC DNA]</scope>
    <source>
        <strain evidence="2 3">AAU 773</strain>
    </source>
</reference>
<dbReference type="InterPro" id="IPR010730">
    <property type="entry name" value="HET"/>
</dbReference>
<dbReference type="Pfam" id="PF06985">
    <property type="entry name" value="HET"/>
    <property type="match status" value="1"/>
</dbReference>
<evidence type="ECO:0000313" key="2">
    <source>
        <dbReference type="EMBL" id="KAK8856039.1"/>
    </source>
</evidence>
<evidence type="ECO:0000313" key="3">
    <source>
        <dbReference type="Proteomes" id="UP001390339"/>
    </source>
</evidence>
<keyword evidence="3" id="KW-1185">Reference proteome</keyword>